<accession>B1JCU0</accession>
<dbReference type="eggNOG" id="COG3209">
    <property type="taxonomic scope" value="Bacteria"/>
</dbReference>
<name>B1JCU0_PSEPW</name>
<dbReference type="HOGENOM" id="CLU_2047691_0_0_6"/>
<protein>
    <submittedName>
        <fullName evidence="1">Uncharacterized protein</fullName>
    </submittedName>
</protein>
<dbReference type="STRING" id="390235.PputW619_3886"/>
<sequence>MSRRRRRACGFWLSGRRGCGLKRDGRKVNHLYYCRGHLHQLNLDGQVISDMERDDLHREVYRTQGKLTSCFYYDAIEQRVTARTIASCRFHSKKAIDPVTLEVPLINASSLSPPCAAHRE</sequence>
<organism evidence="1">
    <name type="scientific">Pseudomonas putida (strain W619)</name>
    <dbReference type="NCBI Taxonomy" id="390235"/>
    <lineage>
        <taxon>Bacteria</taxon>
        <taxon>Pseudomonadati</taxon>
        <taxon>Pseudomonadota</taxon>
        <taxon>Gammaproteobacteria</taxon>
        <taxon>Pseudomonadales</taxon>
        <taxon>Pseudomonadaceae</taxon>
        <taxon>Pseudomonas</taxon>
    </lineage>
</organism>
<dbReference type="AlphaFoldDB" id="B1JCU0"/>
<gene>
    <name evidence="1" type="ordered locus">PputW619_3886</name>
</gene>
<reference evidence="1" key="1">
    <citation type="submission" date="2008-02" db="EMBL/GenBank/DDBJ databases">
        <title>Complete sequence of Psuedomonas putida W619.</title>
        <authorList>
            <consortium name="US DOE Joint Genome Institute"/>
            <person name="Copeland A."/>
            <person name="Lucas S."/>
            <person name="Lapidus A."/>
            <person name="Barry K."/>
            <person name="Detter J.C."/>
            <person name="Glavina del Rio T."/>
            <person name="Dalin E."/>
            <person name="Tice H."/>
            <person name="Pitluck S."/>
            <person name="Chain P."/>
            <person name="Malfatti S."/>
            <person name="Shin M."/>
            <person name="Vergez L."/>
            <person name="Schmutz J."/>
            <person name="Larimer F."/>
            <person name="Land M."/>
            <person name="Hauser L."/>
            <person name="Kyrpides N."/>
            <person name="Kim E."/>
            <person name="Taghavi S."/>
            <person name="Vangronsveld D."/>
            <person name="van der Lelie D."/>
            <person name="Richardson P."/>
        </authorList>
    </citation>
    <scope>NUCLEOTIDE SEQUENCE</scope>
    <source>
        <strain evidence="1">W619</strain>
    </source>
</reference>
<dbReference type="EMBL" id="CP000949">
    <property type="protein sequence ID" value="ACA74366.1"/>
    <property type="molecule type" value="Genomic_DNA"/>
</dbReference>
<evidence type="ECO:0000313" key="1">
    <source>
        <dbReference type="EMBL" id="ACA74366.1"/>
    </source>
</evidence>
<proteinExistence type="predicted"/>
<dbReference type="KEGG" id="ppw:PputW619_3886"/>